<accession>H0FE12</accession>
<protein>
    <submittedName>
        <fullName evidence="1">Uncharacterized protein</fullName>
    </submittedName>
</protein>
<organism evidence="1 2">
    <name type="scientific">Achromobacter arsenitoxydans SY8</name>
    <dbReference type="NCBI Taxonomy" id="477184"/>
    <lineage>
        <taxon>Bacteria</taxon>
        <taxon>Pseudomonadati</taxon>
        <taxon>Pseudomonadota</taxon>
        <taxon>Betaproteobacteria</taxon>
        <taxon>Burkholderiales</taxon>
        <taxon>Alcaligenaceae</taxon>
        <taxon>Achromobacter</taxon>
    </lineage>
</organism>
<keyword evidence="2" id="KW-1185">Reference proteome</keyword>
<dbReference type="EMBL" id="AGUF01000079">
    <property type="protein sequence ID" value="EHK63534.1"/>
    <property type="molecule type" value="Genomic_DNA"/>
</dbReference>
<dbReference type="AlphaFoldDB" id="H0FE12"/>
<comment type="caution">
    <text evidence="1">The sequence shown here is derived from an EMBL/GenBank/DDBJ whole genome shotgun (WGS) entry which is preliminary data.</text>
</comment>
<gene>
    <name evidence="1" type="ORF">KYC_25112</name>
</gene>
<dbReference type="STRING" id="477184.KYC_25112"/>
<proteinExistence type="predicted"/>
<name>H0FE12_9BURK</name>
<evidence type="ECO:0000313" key="1">
    <source>
        <dbReference type="EMBL" id="EHK63534.1"/>
    </source>
</evidence>
<dbReference type="PATRIC" id="fig|477184.5.peg.4944"/>
<sequence>MPHQSDLRCAFDLIGSEAHDVFEVIKFELREAQSETCLLSNEPACANPAEDFGQVLGRGARQTQRDYTFKHPSYAHQNSRDGQDLAFQHGRYERDDAADWKDIFASLPQAANYS</sequence>
<reference evidence="1 2" key="1">
    <citation type="journal article" date="2012" name="J. Bacteriol.">
        <title>Genome sequence of the highly efficient arsenite-oxidizing bacterium Achromobacter arsenitoxydans SY8.</title>
        <authorList>
            <person name="Li X."/>
            <person name="Hu Y."/>
            <person name="Gong J."/>
            <person name="Lin Y."/>
            <person name="Johnstone L."/>
            <person name="Rensing C."/>
            <person name="Wang G."/>
        </authorList>
    </citation>
    <scope>NUCLEOTIDE SEQUENCE [LARGE SCALE GENOMIC DNA]</scope>
    <source>
        <strain evidence="1 2">SY8</strain>
    </source>
</reference>
<dbReference type="Proteomes" id="UP000003113">
    <property type="component" value="Unassembled WGS sequence"/>
</dbReference>
<dbReference type="RefSeq" id="WP_008167616.1">
    <property type="nucleotide sequence ID" value="NZ_AGUF01000079.1"/>
</dbReference>
<evidence type="ECO:0000313" key="2">
    <source>
        <dbReference type="Proteomes" id="UP000003113"/>
    </source>
</evidence>